<dbReference type="GO" id="GO:0005886">
    <property type="term" value="C:plasma membrane"/>
    <property type="evidence" value="ECO:0007669"/>
    <property type="project" value="UniProtKB-SubCell"/>
</dbReference>
<evidence type="ECO:0000256" key="2">
    <source>
        <dbReference type="ARBA" id="ARBA00006386"/>
    </source>
</evidence>
<evidence type="ECO:0000313" key="9">
    <source>
        <dbReference type="Proteomes" id="UP000428260"/>
    </source>
</evidence>
<feature type="transmembrane region" description="Helical" evidence="7">
    <location>
        <begin position="116"/>
        <end position="134"/>
    </location>
</feature>
<accession>A0A6I6JJW3</accession>
<feature type="transmembrane region" description="Helical" evidence="7">
    <location>
        <begin position="217"/>
        <end position="235"/>
    </location>
</feature>
<dbReference type="EMBL" id="CP046401">
    <property type="protein sequence ID" value="QGY43145.1"/>
    <property type="molecule type" value="Genomic_DNA"/>
</dbReference>
<feature type="transmembrane region" description="Helical" evidence="7">
    <location>
        <begin position="241"/>
        <end position="257"/>
    </location>
</feature>
<evidence type="ECO:0000256" key="7">
    <source>
        <dbReference type="SAM" id="Phobius"/>
    </source>
</evidence>
<name>A0A6I6JJW3_9BACT</name>
<keyword evidence="3" id="KW-1003">Cell membrane</keyword>
<evidence type="ECO:0000256" key="4">
    <source>
        <dbReference type="ARBA" id="ARBA00022692"/>
    </source>
</evidence>
<feature type="transmembrane region" description="Helical" evidence="7">
    <location>
        <begin position="340"/>
        <end position="358"/>
    </location>
</feature>
<evidence type="ECO:0000256" key="6">
    <source>
        <dbReference type="ARBA" id="ARBA00023136"/>
    </source>
</evidence>
<keyword evidence="9" id="KW-1185">Reference proteome</keyword>
<dbReference type="Proteomes" id="UP000428260">
    <property type="component" value="Chromosome"/>
</dbReference>
<evidence type="ECO:0000256" key="1">
    <source>
        <dbReference type="ARBA" id="ARBA00004651"/>
    </source>
</evidence>
<feature type="transmembrane region" description="Helical" evidence="7">
    <location>
        <begin position="186"/>
        <end position="205"/>
    </location>
</feature>
<proteinExistence type="inferred from homology"/>
<feature type="transmembrane region" description="Helical" evidence="7">
    <location>
        <begin position="278"/>
        <end position="296"/>
    </location>
</feature>
<dbReference type="KEGG" id="mcos:GM418_05575"/>
<sequence length="403" mass="43456">MCFGRGGGALISILFNTLLESAPYVVLGFFIAGIMRFYVPSNILKQHLGGRDSSSLFKSVGVGCILPLCSCGTIPLGIGLFRSGATIGNMLAFMTSTPVLSPVLITVSLKLLGWKLTVTLVLAAVLGSLLMGTIGNKIFKNPQKISPQKNSSKFERSVREKAHKSKLSGTLKWSFFELGSDVSVDILIGLSIASLLLAFLPLEWISAWLGQQELSTLIYVILLGIPVYACSIPSIVVVQGLLLLGATPGAAIAYMIAGPATNLGELNAIRKSMGGKPATFYALALIVLALAAGLITDQFVFPDYQYHAYRVQGELVVKQCCVPLIFGDSVGGPTEYSIPAWHWPFGIILGLIIIYGTIKKLRFFVINPCKGCNWKTYGADGTCGSKCHVRRKYEFFRRLRSSG</sequence>
<comment type="similarity">
    <text evidence="2">Belongs to the UPF0718 family.</text>
</comment>
<keyword evidence="6 7" id="KW-0472">Membrane</keyword>
<dbReference type="PANTHER" id="PTHR34184:SF4">
    <property type="entry name" value="UPF0718 PROTEIN YCGR"/>
    <property type="match status" value="1"/>
</dbReference>
<dbReference type="Pfam" id="PF03773">
    <property type="entry name" value="ArsP_1"/>
    <property type="match status" value="1"/>
</dbReference>
<feature type="transmembrane region" description="Helical" evidence="7">
    <location>
        <begin position="22"/>
        <end position="39"/>
    </location>
</feature>
<dbReference type="InterPro" id="IPR005524">
    <property type="entry name" value="DUF318"/>
</dbReference>
<dbReference type="AlphaFoldDB" id="A0A6I6JJW3"/>
<evidence type="ECO:0000313" key="8">
    <source>
        <dbReference type="EMBL" id="QGY43145.1"/>
    </source>
</evidence>
<feature type="transmembrane region" description="Helical" evidence="7">
    <location>
        <begin position="60"/>
        <end position="81"/>
    </location>
</feature>
<gene>
    <name evidence="8" type="ORF">GM418_05575</name>
</gene>
<keyword evidence="4 7" id="KW-0812">Transmembrane</keyword>
<evidence type="ECO:0000256" key="3">
    <source>
        <dbReference type="ARBA" id="ARBA00022475"/>
    </source>
</evidence>
<dbReference type="InterPro" id="IPR052923">
    <property type="entry name" value="UPF0718"/>
</dbReference>
<evidence type="ECO:0008006" key="10">
    <source>
        <dbReference type="Google" id="ProtNLM"/>
    </source>
</evidence>
<organism evidence="8 9">
    <name type="scientific">Maribellus comscasis</name>
    <dbReference type="NCBI Taxonomy" id="2681766"/>
    <lineage>
        <taxon>Bacteria</taxon>
        <taxon>Pseudomonadati</taxon>
        <taxon>Bacteroidota</taxon>
        <taxon>Bacteroidia</taxon>
        <taxon>Marinilabiliales</taxon>
        <taxon>Prolixibacteraceae</taxon>
        <taxon>Maribellus</taxon>
    </lineage>
</organism>
<reference evidence="8 9" key="1">
    <citation type="submission" date="2019-11" db="EMBL/GenBank/DDBJ databases">
        <authorList>
            <person name="Zheng R.K."/>
            <person name="Sun C.M."/>
        </authorList>
    </citation>
    <scope>NUCLEOTIDE SEQUENCE [LARGE SCALE GENOMIC DNA]</scope>
    <source>
        <strain evidence="8 9">WC007</strain>
    </source>
</reference>
<comment type="subcellular location">
    <subcellularLocation>
        <location evidence="1">Cell membrane</location>
        <topology evidence="1">Multi-pass membrane protein</topology>
    </subcellularLocation>
</comment>
<protein>
    <recommendedName>
        <fullName evidence="10">Permease</fullName>
    </recommendedName>
</protein>
<keyword evidence="5 7" id="KW-1133">Transmembrane helix</keyword>
<evidence type="ECO:0000256" key="5">
    <source>
        <dbReference type="ARBA" id="ARBA00022989"/>
    </source>
</evidence>
<dbReference type="PANTHER" id="PTHR34184">
    <property type="entry name" value="UPF0718 PROTEIN YCGR"/>
    <property type="match status" value="1"/>
</dbReference>